<keyword evidence="11" id="KW-1185">Reference proteome</keyword>
<keyword evidence="3" id="KW-0479">Metal-binding</keyword>
<dbReference type="InterPro" id="IPR031675">
    <property type="entry name" value="STPPase_N"/>
</dbReference>
<dbReference type="Gene3D" id="3.60.21.10">
    <property type="match status" value="1"/>
</dbReference>
<dbReference type="PRINTS" id="PR00114">
    <property type="entry name" value="STPHPHTASE"/>
</dbReference>
<dbReference type="Pfam" id="PF00149">
    <property type="entry name" value="Metallophos"/>
    <property type="match status" value="1"/>
</dbReference>
<dbReference type="EMBL" id="CDMC01000003">
    <property type="protein sequence ID" value="CEL03459.1"/>
    <property type="molecule type" value="Genomic_DNA"/>
</dbReference>
<evidence type="ECO:0000256" key="4">
    <source>
        <dbReference type="ARBA" id="ARBA00022801"/>
    </source>
</evidence>
<evidence type="ECO:0000256" key="8">
    <source>
        <dbReference type="ARBA" id="ARBA00048336"/>
    </source>
</evidence>
<comment type="catalytic activity">
    <reaction evidence="7">
        <text>O-phospho-L-seryl-[protein] + H2O = L-seryl-[protein] + phosphate</text>
        <dbReference type="Rhea" id="RHEA:20629"/>
        <dbReference type="Rhea" id="RHEA-COMP:9863"/>
        <dbReference type="Rhea" id="RHEA-COMP:11604"/>
        <dbReference type="ChEBI" id="CHEBI:15377"/>
        <dbReference type="ChEBI" id="CHEBI:29999"/>
        <dbReference type="ChEBI" id="CHEBI:43474"/>
        <dbReference type="ChEBI" id="CHEBI:83421"/>
        <dbReference type="EC" id="3.1.3.16"/>
    </reaction>
</comment>
<evidence type="ECO:0000256" key="3">
    <source>
        <dbReference type="ARBA" id="ARBA00022723"/>
    </source>
</evidence>
<evidence type="ECO:0000256" key="5">
    <source>
        <dbReference type="ARBA" id="ARBA00022912"/>
    </source>
</evidence>
<sequence>MDADISDTNGEPVIVDYPEWLPSVLDFLLAARFGGPVVQPPEQDIINLCTEAKKMFLAQPMVLELTGGVNVVSDINGQYADLLRIFKRSGYPGPAANYVFLGNYIGYGAESMEVLCLVLAYKIRYPENFFLLRGSHETAQMSRNGRIYDQCKRYDTYLWSTFVDLFNCMPVAAKIQDKIFCVHGGLSPNLLSMEQILRRARTTDKFGTGLLRDLLWNTFDRCTVEWKPQDEAGEFEVVSRFLQKHDMEFIVRGHDIVDAGYEFSARRHVLTLCSAADVVAEDGSKAANTGAIVRVDESLRCHFEVR</sequence>
<dbReference type="InterPro" id="IPR004843">
    <property type="entry name" value="Calcineurin-like_PHP"/>
</dbReference>
<name>A0A0U5FVW5_ASPCI</name>
<keyword evidence="6" id="KW-0464">Manganese</keyword>
<dbReference type="Proteomes" id="UP000054771">
    <property type="component" value="Unassembled WGS sequence"/>
</dbReference>
<dbReference type="InterPro" id="IPR029052">
    <property type="entry name" value="Metallo-depent_PP-like"/>
</dbReference>
<dbReference type="SMART" id="SM00156">
    <property type="entry name" value="PP2Ac"/>
    <property type="match status" value="1"/>
</dbReference>
<dbReference type="GO" id="GO:0005634">
    <property type="term" value="C:nucleus"/>
    <property type="evidence" value="ECO:0007669"/>
    <property type="project" value="TreeGrafter"/>
</dbReference>
<evidence type="ECO:0000313" key="10">
    <source>
        <dbReference type="EMBL" id="CEL03459.1"/>
    </source>
</evidence>
<feature type="domain" description="Serine/threonine specific protein phosphatases" evidence="9">
    <location>
        <begin position="40"/>
        <end position="305"/>
    </location>
</feature>
<dbReference type="GO" id="GO:0046872">
    <property type="term" value="F:metal ion binding"/>
    <property type="evidence" value="ECO:0007669"/>
    <property type="project" value="UniProtKB-KW"/>
</dbReference>
<dbReference type="PANTHER" id="PTHR11668">
    <property type="entry name" value="SERINE/THREONINE PROTEIN PHOSPHATASE"/>
    <property type="match status" value="1"/>
</dbReference>
<evidence type="ECO:0000256" key="2">
    <source>
        <dbReference type="ARBA" id="ARBA00013081"/>
    </source>
</evidence>
<dbReference type="InterPro" id="IPR006186">
    <property type="entry name" value="Ser/Thr-sp_prot-phosphatase"/>
</dbReference>
<reference evidence="11" key="1">
    <citation type="journal article" date="2016" name="Genome Announc.">
        <title>Draft genome sequences of fungus Aspergillus calidoustus.</title>
        <authorList>
            <person name="Horn F."/>
            <person name="Linde J."/>
            <person name="Mattern D.J."/>
            <person name="Walther G."/>
            <person name="Guthke R."/>
            <person name="Scherlach K."/>
            <person name="Martin K."/>
            <person name="Brakhage A.A."/>
            <person name="Petzke L."/>
            <person name="Valiante V."/>
        </authorList>
    </citation>
    <scope>NUCLEOTIDE SEQUENCE [LARGE SCALE GENOMIC DNA]</scope>
    <source>
        <strain evidence="11">SF006504</strain>
    </source>
</reference>
<comment type="cofactor">
    <cofactor evidence="1">
        <name>Mn(2+)</name>
        <dbReference type="ChEBI" id="CHEBI:29035"/>
    </cofactor>
</comment>
<dbReference type="GO" id="GO:0005737">
    <property type="term" value="C:cytoplasm"/>
    <property type="evidence" value="ECO:0007669"/>
    <property type="project" value="TreeGrafter"/>
</dbReference>
<dbReference type="STRING" id="454130.A0A0U5FVW5"/>
<dbReference type="SUPFAM" id="SSF56300">
    <property type="entry name" value="Metallo-dependent phosphatases"/>
    <property type="match status" value="1"/>
</dbReference>
<organism evidence="10 11">
    <name type="scientific">Aspergillus calidoustus</name>
    <dbReference type="NCBI Taxonomy" id="454130"/>
    <lineage>
        <taxon>Eukaryota</taxon>
        <taxon>Fungi</taxon>
        <taxon>Dikarya</taxon>
        <taxon>Ascomycota</taxon>
        <taxon>Pezizomycotina</taxon>
        <taxon>Eurotiomycetes</taxon>
        <taxon>Eurotiomycetidae</taxon>
        <taxon>Eurotiales</taxon>
        <taxon>Aspergillaceae</taxon>
        <taxon>Aspergillus</taxon>
        <taxon>Aspergillus subgen. Nidulantes</taxon>
    </lineage>
</organism>
<evidence type="ECO:0000256" key="1">
    <source>
        <dbReference type="ARBA" id="ARBA00001936"/>
    </source>
</evidence>
<keyword evidence="5" id="KW-0904">Protein phosphatase</keyword>
<gene>
    <name evidence="10" type="ORF">ASPCAL04613</name>
</gene>
<dbReference type="Pfam" id="PF16891">
    <property type="entry name" value="STPPase_N"/>
    <property type="match status" value="1"/>
</dbReference>
<dbReference type="InterPro" id="IPR050341">
    <property type="entry name" value="PP1_catalytic_subunit"/>
</dbReference>
<dbReference type="EC" id="3.1.3.16" evidence="2"/>
<evidence type="ECO:0000256" key="6">
    <source>
        <dbReference type="ARBA" id="ARBA00023211"/>
    </source>
</evidence>
<evidence type="ECO:0000256" key="7">
    <source>
        <dbReference type="ARBA" id="ARBA00047761"/>
    </source>
</evidence>
<keyword evidence="4" id="KW-0378">Hydrolase</keyword>
<accession>A0A0U5FVW5</accession>
<evidence type="ECO:0000259" key="9">
    <source>
        <dbReference type="SMART" id="SM00156"/>
    </source>
</evidence>
<dbReference type="PANTHER" id="PTHR11668:SF300">
    <property type="entry name" value="SERINE_THREONINE-PROTEIN PHOSPHATASE"/>
    <property type="match status" value="1"/>
</dbReference>
<evidence type="ECO:0000313" key="11">
    <source>
        <dbReference type="Proteomes" id="UP000054771"/>
    </source>
</evidence>
<protein>
    <recommendedName>
        <fullName evidence="2">protein-serine/threonine phosphatase</fullName>
        <ecNumber evidence="2">3.1.3.16</ecNumber>
    </recommendedName>
</protein>
<dbReference type="OrthoDB" id="1930084at2759"/>
<dbReference type="AlphaFoldDB" id="A0A0U5FVW5"/>
<proteinExistence type="predicted"/>
<comment type="catalytic activity">
    <reaction evidence="8">
        <text>O-phospho-L-threonyl-[protein] + H2O = L-threonyl-[protein] + phosphate</text>
        <dbReference type="Rhea" id="RHEA:47004"/>
        <dbReference type="Rhea" id="RHEA-COMP:11060"/>
        <dbReference type="Rhea" id="RHEA-COMP:11605"/>
        <dbReference type="ChEBI" id="CHEBI:15377"/>
        <dbReference type="ChEBI" id="CHEBI:30013"/>
        <dbReference type="ChEBI" id="CHEBI:43474"/>
        <dbReference type="ChEBI" id="CHEBI:61977"/>
        <dbReference type="EC" id="3.1.3.16"/>
    </reaction>
</comment>
<dbReference type="GO" id="GO:0004722">
    <property type="term" value="F:protein serine/threonine phosphatase activity"/>
    <property type="evidence" value="ECO:0007669"/>
    <property type="project" value="UniProtKB-EC"/>
</dbReference>